<evidence type="ECO:0000313" key="5">
    <source>
        <dbReference type="Proteomes" id="UP000254889"/>
    </source>
</evidence>
<keyword evidence="2" id="KW-0732">Signal</keyword>
<dbReference type="RefSeq" id="WP_115693349.1">
    <property type="nucleotide sequence ID" value="NZ_CP031417.1"/>
</dbReference>
<sequence length="331" mass="36551">MSLSRRQFTTAALGLAAASTLPKGSFAAAKGNGGTIRMMLNPAGTMSFPPFVIKKFKLDEKYGFKFETINYTNANTATAAMQSKSAEMIVYEWLATARIIDGGIPIVGVAPFMTYVNTVLVPKDSPIKTLADLKGKRLGVHSKTSYDWMIMQAAAKQKYGVDLAKEVTIQEAAAPLLRGSIDQGQLDATQMWNSLAADMLASGKYKTLVTIRAITEDLGIPTVPYLFFGMRADYVKENPDNVKAFVAAYQEVYEILKTNDDVWEERGKEMKLSPEGIKEFRDQVRRDLVKTFTPDMNPALQKTFDIVLKVAGPEVIGFTKLPPNMLSLDYQ</sequence>
<dbReference type="InterPro" id="IPR015168">
    <property type="entry name" value="SsuA/THI5"/>
</dbReference>
<dbReference type="InterPro" id="IPR006311">
    <property type="entry name" value="TAT_signal"/>
</dbReference>
<dbReference type="PANTHER" id="PTHR30024">
    <property type="entry name" value="ALIPHATIC SULFONATES-BINDING PROTEIN-RELATED"/>
    <property type="match status" value="1"/>
</dbReference>
<feature type="signal peptide" evidence="2">
    <location>
        <begin position="1"/>
        <end position="27"/>
    </location>
</feature>
<gene>
    <name evidence="4" type="ORF">DW352_22070</name>
</gene>
<dbReference type="InterPro" id="IPR001638">
    <property type="entry name" value="Solute-binding_3/MltF_N"/>
</dbReference>
<dbReference type="KEGG" id="ptaw:DW352_22070"/>
<evidence type="ECO:0000313" key="4">
    <source>
        <dbReference type="EMBL" id="AXK82970.1"/>
    </source>
</evidence>
<dbReference type="SMART" id="SM00062">
    <property type="entry name" value="PBPb"/>
    <property type="match status" value="1"/>
</dbReference>
<dbReference type="Proteomes" id="UP000254889">
    <property type="component" value="Chromosome"/>
</dbReference>
<dbReference type="PROSITE" id="PS51318">
    <property type="entry name" value="TAT"/>
    <property type="match status" value="1"/>
</dbReference>
<organism evidence="4 5">
    <name type="scientific">Pseudolabrys taiwanensis</name>
    <dbReference type="NCBI Taxonomy" id="331696"/>
    <lineage>
        <taxon>Bacteria</taxon>
        <taxon>Pseudomonadati</taxon>
        <taxon>Pseudomonadota</taxon>
        <taxon>Alphaproteobacteria</taxon>
        <taxon>Hyphomicrobiales</taxon>
        <taxon>Xanthobacteraceae</taxon>
        <taxon>Pseudolabrys</taxon>
    </lineage>
</organism>
<protein>
    <recommendedName>
        <fullName evidence="3">Solute-binding protein family 3/N-terminal domain-containing protein</fullName>
    </recommendedName>
</protein>
<dbReference type="SUPFAM" id="SSF53850">
    <property type="entry name" value="Periplasmic binding protein-like II"/>
    <property type="match status" value="1"/>
</dbReference>
<feature type="chain" id="PRO_5016765489" description="Solute-binding protein family 3/N-terminal domain-containing protein" evidence="2">
    <location>
        <begin position="28"/>
        <end position="331"/>
    </location>
</feature>
<evidence type="ECO:0000256" key="1">
    <source>
        <dbReference type="ARBA" id="ARBA00010742"/>
    </source>
</evidence>
<dbReference type="Gene3D" id="3.40.190.10">
    <property type="entry name" value="Periplasmic binding protein-like II"/>
    <property type="match status" value="2"/>
</dbReference>
<dbReference type="AlphaFoldDB" id="A0A346A1C3"/>
<dbReference type="OrthoDB" id="5621714at2"/>
<dbReference type="EMBL" id="CP031417">
    <property type="protein sequence ID" value="AXK82970.1"/>
    <property type="molecule type" value="Genomic_DNA"/>
</dbReference>
<comment type="similarity">
    <text evidence="1">Belongs to the bacterial solute-binding protein SsuA/TauA family.</text>
</comment>
<dbReference type="Pfam" id="PF09084">
    <property type="entry name" value="NMT1"/>
    <property type="match status" value="1"/>
</dbReference>
<evidence type="ECO:0000259" key="3">
    <source>
        <dbReference type="SMART" id="SM00062"/>
    </source>
</evidence>
<proteinExistence type="inferred from homology"/>
<keyword evidence="5" id="KW-1185">Reference proteome</keyword>
<reference evidence="4 5" key="1">
    <citation type="submission" date="2018-07" db="EMBL/GenBank/DDBJ databases">
        <authorList>
            <person name="Quirk P.G."/>
            <person name="Krulwich T.A."/>
        </authorList>
    </citation>
    <scope>NUCLEOTIDE SEQUENCE [LARGE SCALE GENOMIC DNA]</scope>
    <source>
        <strain evidence="4 5">CC-BB4</strain>
    </source>
</reference>
<name>A0A346A1C3_9HYPH</name>
<accession>A0A346A1C3</accession>
<feature type="domain" description="Solute-binding protein family 3/N-terminal" evidence="3">
    <location>
        <begin position="35"/>
        <end position="259"/>
    </location>
</feature>
<evidence type="ECO:0000256" key="2">
    <source>
        <dbReference type="SAM" id="SignalP"/>
    </source>
</evidence>